<dbReference type="EMBL" id="AMZQ01000001">
    <property type="protein sequence ID" value="EKU12064.1"/>
    <property type="molecule type" value="Genomic_DNA"/>
</dbReference>
<dbReference type="STRING" id="1244083.CSUNSWCD_4"/>
<reference evidence="1 2" key="1">
    <citation type="journal article" date="2013" name="Genome Announc.">
        <title>Genome Sequence of Campylobacter showae UNSWCD, Isolated from a Patient with Crohn's Disease.</title>
        <authorList>
            <person name="Tay A.P."/>
            <person name="Kaakoush N.O."/>
            <person name="Deshpande N.P."/>
            <person name="Chen Z."/>
            <person name="Mitchell H."/>
            <person name="Wilkins M.R."/>
        </authorList>
    </citation>
    <scope>NUCLEOTIDE SEQUENCE [LARGE SCALE GENOMIC DNA]</scope>
    <source>
        <strain evidence="1 2">CSUNSWCD</strain>
    </source>
</reference>
<dbReference type="PATRIC" id="fig|1244083.3.peg.4"/>
<comment type="caution">
    <text evidence="1">The sequence shown here is derived from an EMBL/GenBank/DDBJ whole genome shotgun (WGS) entry which is preliminary data.</text>
</comment>
<protein>
    <submittedName>
        <fullName evidence="1">Uncharacterized protein</fullName>
    </submittedName>
</protein>
<name>M5IRE6_9BACT</name>
<sequence length="40" mass="4431">MYFTARIGQICGIAEKLATVSFAASGDFGFMKFLRIGIWL</sequence>
<dbReference type="Proteomes" id="UP000011939">
    <property type="component" value="Unassembled WGS sequence"/>
</dbReference>
<proteinExistence type="predicted"/>
<dbReference type="AlphaFoldDB" id="M5IRE6"/>
<evidence type="ECO:0000313" key="1">
    <source>
        <dbReference type="EMBL" id="EKU12064.1"/>
    </source>
</evidence>
<accession>M5IRE6</accession>
<gene>
    <name evidence="1" type="ORF">CSUNSWCD_4</name>
</gene>
<evidence type="ECO:0000313" key="2">
    <source>
        <dbReference type="Proteomes" id="UP000011939"/>
    </source>
</evidence>
<organism evidence="1 2">
    <name type="scientific">Campylobacter showae CSUNSWCD</name>
    <dbReference type="NCBI Taxonomy" id="1244083"/>
    <lineage>
        <taxon>Bacteria</taxon>
        <taxon>Pseudomonadati</taxon>
        <taxon>Campylobacterota</taxon>
        <taxon>Epsilonproteobacteria</taxon>
        <taxon>Campylobacterales</taxon>
        <taxon>Campylobacteraceae</taxon>
        <taxon>Campylobacter</taxon>
    </lineage>
</organism>